<dbReference type="EMBL" id="RIZG01000003">
    <property type="protein sequence ID" value="RNF51450.1"/>
    <property type="molecule type" value="Genomic_DNA"/>
</dbReference>
<dbReference type="SMART" id="SM00304">
    <property type="entry name" value="HAMP"/>
    <property type="match status" value="1"/>
</dbReference>
<evidence type="ECO:0000259" key="8">
    <source>
        <dbReference type="PROSITE" id="PS50111"/>
    </source>
</evidence>
<sequence>MSLSVIQRILLGFGVLLVLLLITAASGFIGIKQIEDRMNVVTGEVADISTSSNALKDELGLANAAVLQYLLSQSPDALGSLSERFQIHKNQFSDVSSQLSRQLENHPAMRQELGDITDEVARFFDYTDVAFANHKTMLELQSAIPFDKLDLNDAIAFAYDDLEMLVADGNTPEIQFAASFMQSQIDNLRLTVYDYLDTSDLNSLQTLRDSMQAIVVTLRDRQSYLDNGSINALLDEIEIGVSDENGVAAKHYDNTRLKQASEVLAKQLSDSMASINESVSVLLANAQTMAVDAKQEAKEAATLSVYLSGIILAVSVLIAVIVALWVSRSIRLPLNEVMSVLGKISEGDFTQRSKVNSKDEFGELSKWVNNLVGKLQSVMSDIDQSANEVAGSAQSNARRASDAKRLVLSQNERTTEVASSMGEMAATVNQVAKSSEVILHQIQLVDQRSSQNRIQMDANIQKIEHLLAQIENATLVVNQLNEYSQSIGRILEVIQEIAEQTNLLALNAAIEAARAGEQGRGFAVVADEVRTLATRTHTSTEEIQRVIDQLQSGVTKTVSSMEVSRTSATASAEEARSVGLSLAEMQHSMIEIRDLSTQIATAAEEQSAVAQEINQNVMDISRMSDEATQSAEQSEKDSAGLSTLSSRQKALLSQFKIV</sequence>
<keyword evidence="7" id="KW-0472">Membrane</keyword>
<dbReference type="Pfam" id="PF00015">
    <property type="entry name" value="MCPsignal"/>
    <property type="match status" value="1"/>
</dbReference>
<feature type="transmembrane region" description="Helical" evidence="7">
    <location>
        <begin position="303"/>
        <end position="326"/>
    </location>
</feature>
<dbReference type="CDD" id="cd11386">
    <property type="entry name" value="MCP_signal"/>
    <property type="match status" value="1"/>
</dbReference>
<proteinExistence type="inferred from homology"/>
<dbReference type="RefSeq" id="WP_123095024.1">
    <property type="nucleotide sequence ID" value="NZ_RIZG01000003.1"/>
</dbReference>
<keyword evidence="7" id="KW-1133">Transmembrane helix</keyword>
<organism evidence="11 12">
    <name type="scientific">Marinomonas hwangdonensis</name>
    <dbReference type="NCBI Taxonomy" id="1053647"/>
    <lineage>
        <taxon>Bacteria</taxon>
        <taxon>Pseudomonadati</taxon>
        <taxon>Pseudomonadota</taxon>
        <taxon>Gammaproteobacteria</taxon>
        <taxon>Oceanospirillales</taxon>
        <taxon>Oceanospirillaceae</taxon>
        <taxon>Marinomonas</taxon>
    </lineage>
</organism>
<dbReference type="InterPro" id="IPR003660">
    <property type="entry name" value="HAMP_dom"/>
</dbReference>
<dbReference type="CDD" id="cd06225">
    <property type="entry name" value="HAMP"/>
    <property type="match status" value="1"/>
</dbReference>
<dbReference type="GO" id="GO:0006935">
    <property type="term" value="P:chemotaxis"/>
    <property type="evidence" value="ECO:0007669"/>
    <property type="project" value="UniProtKB-ARBA"/>
</dbReference>
<evidence type="ECO:0000256" key="3">
    <source>
        <dbReference type="ARBA" id="ARBA00023224"/>
    </source>
</evidence>
<gene>
    <name evidence="11" type="ORF">EBI00_05980</name>
</gene>
<keyword evidence="2" id="KW-0997">Cell inner membrane</keyword>
<evidence type="ECO:0000313" key="12">
    <source>
        <dbReference type="Proteomes" id="UP000280507"/>
    </source>
</evidence>
<evidence type="ECO:0000313" key="11">
    <source>
        <dbReference type="EMBL" id="RNF51450.1"/>
    </source>
</evidence>
<dbReference type="SUPFAM" id="SSF58104">
    <property type="entry name" value="Methyl-accepting chemotaxis protein (MCP) signaling domain"/>
    <property type="match status" value="1"/>
</dbReference>
<name>A0A3M8Q8R2_9GAMM</name>
<feature type="region of interest" description="Disordered" evidence="6">
    <location>
        <begin position="624"/>
        <end position="645"/>
    </location>
</feature>
<comment type="caution">
    <text evidence="11">The sequence shown here is derived from an EMBL/GenBank/DDBJ whole genome shotgun (WGS) entry which is preliminary data.</text>
</comment>
<feature type="domain" description="T-SNARE coiled-coil homology" evidence="9">
    <location>
        <begin position="581"/>
        <end position="634"/>
    </location>
</feature>
<comment type="subcellular location">
    <subcellularLocation>
        <location evidence="1">Cell inner membrane</location>
        <topology evidence="1">Multi-pass membrane protein</topology>
    </subcellularLocation>
</comment>
<dbReference type="Pfam" id="PF00672">
    <property type="entry name" value="HAMP"/>
    <property type="match status" value="1"/>
</dbReference>
<evidence type="ECO:0000259" key="9">
    <source>
        <dbReference type="PROSITE" id="PS50192"/>
    </source>
</evidence>
<dbReference type="InterPro" id="IPR004089">
    <property type="entry name" value="MCPsignal_dom"/>
</dbReference>
<dbReference type="InterPro" id="IPR000727">
    <property type="entry name" value="T_SNARE_dom"/>
</dbReference>
<evidence type="ECO:0000256" key="6">
    <source>
        <dbReference type="SAM" id="MobiDB-lite"/>
    </source>
</evidence>
<evidence type="ECO:0000256" key="2">
    <source>
        <dbReference type="ARBA" id="ARBA00022519"/>
    </source>
</evidence>
<dbReference type="PROSITE" id="PS50111">
    <property type="entry name" value="CHEMOTAXIS_TRANSDUC_2"/>
    <property type="match status" value="1"/>
</dbReference>
<dbReference type="GO" id="GO:0005886">
    <property type="term" value="C:plasma membrane"/>
    <property type="evidence" value="ECO:0007669"/>
    <property type="project" value="UniProtKB-SubCell"/>
</dbReference>
<dbReference type="OrthoDB" id="5693655at2"/>
<dbReference type="PROSITE" id="PS50192">
    <property type="entry name" value="T_SNARE"/>
    <property type="match status" value="1"/>
</dbReference>
<evidence type="ECO:0000259" key="10">
    <source>
        <dbReference type="PROSITE" id="PS50885"/>
    </source>
</evidence>
<evidence type="ECO:0000256" key="7">
    <source>
        <dbReference type="SAM" id="Phobius"/>
    </source>
</evidence>
<reference evidence="11 12" key="1">
    <citation type="journal article" date="2012" name="Int. J. Syst. Evol. Microbiol.">
        <title>Marinomonas hwangdonensis sp. nov., isolated from seawater.</title>
        <authorList>
            <person name="Jung Y.T."/>
            <person name="Oh T.K."/>
            <person name="Yoon J.H."/>
        </authorList>
    </citation>
    <scope>NUCLEOTIDE SEQUENCE [LARGE SCALE GENOMIC DNA]</scope>
    <source>
        <strain evidence="11 12">HDW-15</strain>
    </source>
</reference>
<dbReference type="PROSITE" id="PS50885">
    <property type="entry name" value="HAMP"/>
    <property type="match status" value="1"/>
</dbReference>
<dbReference type="Proteomes" id="UP000280507">
    <property type="component" value="Unassembled WGS sequence"/>
</dbReference>
<accession>A0A3M8Q8R2</accession>
<comment type="similarity">
    <text evidence="4">Belongs to the methyl-accepting chemotaxis (MCP) protein family.</text>
</comment>
<keyword evidence="12" id="KW-1185">Reference proteome</keyword>
<feature type="domain" description="Methyl-accepting transducer" evidence="8">
    <location>
        <begin position="385"/>
        <end position="621"/>
    </location>
</feature>
<dbReference type="FunFam" id="1.10.287.950:FF:000001">
    <property type="entry name" value="Methyl-accepting chemotaxis sensory transducer"/>
    <property type="match status" value="1"/>
</dbReference>
<dbReference type="SMART" id="SM00283">
    <property type="entry name" value="MA"/>
    <property type="match status" value="1"/>
</dbReference>
<evidence type="ECO:0000256" key="1">
    <source>
        <dbReference type="ARBA" id="ARBA00004429"/>
    </source>
</evidence>
<keyword evidence="3 5" id="KW-0807">Transducer</keyword>
<keyword evidence="2" id="KW-1003">Cell membrane</keyword>
<dbReference type="PANTHER" id="PTHR32089:SF70">
    <property type="entry name" value="ENERGY TAXIS MODULATING METHYL ACCEPTING SENSORY TRANSDUCER"/>
    <property type="match status" value="1"/>
</dbReference>
<dbReference type="AlphaFoldDB" id="A0A3M8Q8R2"/>
<dbReference type="PANTHER" id="PTHR32089">
    <property type="entry name" value="METHYL-ACCEPTING CHEMOTAXIS PROTEIN MCPB"/>
    <property type="match status" value="1"/>
</dbReference>
<evidence type="ECO:0000256" key="4">
    <source>
        <dbReference type="ARBA" id="ARBA00029447"/>
    </source>
</evidence>
<keyword evidence="7" id="KW-0812">Transmembrane</keyword>
<dbReference type="GO" id="GO:0007165">
    <property type="term" value="P:signal transduction"/>
    <property type="evidence" value="ECO:0007669"/>
    <property type="project" value="UniProtKB-KW"/>
</dbReference>
<feature type="domain" description="HAMP" evidence="10">
    <location>
        <begin position="328"/>
        <end position="380"/>
    </location>
</feature>
<protein>
    <submittedName>
        <fullName evidence="11">Methyl-accepting chemotaxis protein</fullName>
    </submittedName>
</protein>
<dbReference type="Gene3D" id="1.10.287.950">
    <property type="entry name" value="Methyl-accepting chemotaxis protein"/>
    <property type="match status" value="1"/>
</dbReference>
<evidence type="ECO:0000256" key="5">
    <source>
        <dbReference type="PROSITE-ProRule" id="PRU00284"/>
    </source>
</evidence>